<dbReference type="InterPro" id="IPR028082">
    <property type="entry name" value="Peripla_BP_I"/>
</dbReference>
<dbReference type="SUPFAM" id="SSF53822">
    <property type="entry name" value="Periplasmic binding protein-like I"/>
    <property type="match status" value="1"/>
</dbReference>
<evidence type="ECO:0000256" key="3">
    <source>
        <dbReference type="ARBA" id="ARBA00022729"/>
    </source>
</evidence>
<protein>
    <submittedName>
        <fullName evidence="5">Unannotated protein</fullName>
    </submittedName>
</protein>
<evidence type="ECO:0000259" key="4">
    <source>
        <dbReference type="Pfam" id="PF13407"/>
    </source>
</evidence>
<accession>A0A6J7GMW7</accession>
<gene>
    <name evidence="5" type="ORF">UFOPK3587_00781</name>
    <name evidence="6" type="ORF">UFOPK3984_00807</name>
    <name evidence="7" type="ORF">UFOPK4114_00784</name>
</gene>
<dbReference type="EMBL" id="CAFBPP010000032">
    <property type="protein sequence ID" value="CAB5020048.1"/>
    <property type="molecule type" value="Genomic_DNA"/>
</dbReference>
<dbReference type="Pfam" id="PF13407">
    <property type="entry name" value="Peripla_BP_4"/>
    <property type="match status" value="1"/>
</dbReference>
<dbReference type="AlphaFoldDB" id="A0A6J7GMW7"/>
<reference evidence="5" key="1">
    <citation type="submission" date="2020-05" db="EMBL/GenBank/DDBJ databases">
        <authorList>
            <person name="Chiriac C."/>
            <person name="Salcher M."/>
            <person name="Ghai R."/>
            <person name="Kavagutti S V."/>
        </authorList>
    </citation>
    <scope>NUCLEOTIDE SEQUENCE</scope>
</reference>
<dbReference type="EMBL" id="CAFBMN010000041">
    <property type="protein sequence ID" value="CAB4906165.1"/>
    <property type="molecule type" value="Genomic_DNA"/>
</dbReference>
<proteinExistence type="inferred from homology"/>
<feature type="domain" description="Periplasmic binding protein" evidence="4">
    <location>
        <begin position="36"/>
        <end position="304"/>
    </location>
</feature>
<evidence type="ECO:0000256" key="2">
    <source>
        <dbReference type="ARBA" id="ARBA00007639"/>
    </source>
</evidence>
<evidence type="ECO:0000313" key="5">
    <source>
        <dbReference type="EMBL" id="CAB4906165.1"/>
    </source>
</evidence>
<dbReference type="EMBL" id="CAFBOP010000032">
    <property type="protein sequence ID" value="CAB4987355.1"/>
    <property type="molecule type" value="Genomic_DNA"/>
</dbReference>
<organism evidence="5">
    <name type="scientific">freshwater metagenome</name>
    <dbReference type="NCBI Taxonomy" id="449393"/>
    <lineage>
        <taxon>unclassified sequences</taxon>
        <taxon>metagenomes</taxon>
        <taxon>ecological metagenomes</taxon>
    </lineage>
</organism>
<sequence>MKKFLSVVAALSLVLIATPQATATPLKQAAKPQLVIGYISGGEASPYVHQVTLALRVEAKKQGVKLVECDTNFLTDKALECAKTVYAAHPKAMINWQFDPTASKKVCSNYNNLPTVTIDTPNDPCAKVFVGANNLQAGLTAGDYLGKWTKKNLNCVYDLFFAVELPTLVDINKKRAGGTRTGFEKICGAIPDSKYKIIDKTNGGSDPVENIRRQVTDNLTANPGAHAVLGSSPFSDGDAIAFTKAFDTAGRGTDLKAILPQGAEEVGHSYIRSDARWIGSVGYFPERYGVLVIPAAIKLAQGKKVAKEILTVHEVVDLGNIDRIYPIKK</sequence>
<dbReference type="PANTHER" id="PTHR46847:SF1">
    <property type="entry name" value="D-ALLOSE-BINDING PERIPLASMIC PROTEIN-RELATED"/>
    <property type="match status" value="1"/>
</dbReference>
<name>A0A6J7GMW7_9ZZZZ</name>
<evidence type="ECO:0000313" key="6">
    <source>
        <dbReference type="EMBL" id="CAB4987355.1"/>
    </source>
</evidence>
<dbReference type="GO" id="GO:0030313">
    <property type="term" value="C:cell envelope"/>
    <property type="evidence" value="ECO:0007669"/>
    <property type="project" value="UniProtKB-SubCell"/>
</dbReference>
<dbReference type="Gene3D" id="3.40.50.2300">
    <property type="match status" value="2"/>
</dbReference>
<keyword evidence="3" id="KW-0732">Signal</keyword>
<comment type="similarity">
    <text evidence="2">Belongs to the bacterial solute-binding protein 2 family.</text>
</comment>
<dbReference type="InterPro" id="IPR025997">
    <property type="entry name" value="SBP_2_dom"/>
</dbReference>
<evidence type="ECO:0000313" key="7">
    <source>
        <dbReference type="EMBL" id="CAB5020048.1"/>
    </source>
</evidence>
<evidence type="ECO:0000256" key="1">
    <source>
        <dbReference type="ARBA" id="ARBA00004196"/>
    </source>
</evidence>
<comment type="subcellular location">
    <subcellularLocation>
        <location evidence="1">Cell envelope</location>
    </subcellularLocation>
</comment>
<dbReference type="GO" id="GO:0030246">
    <property type="term" value="F:carbohydrate binding"/>
    <property type="evidence" value="ECO:0007669"/>
    <property type="project" value="UniProtKB-ARBA"/>
</dbReference>
<dbReference type="PANTHER" id="PTHR46847">
    <property type="entry name" value="D-ALLOSE-BINDING PERIPLASMIC PROTEIN-RELATED"/>
    <property type="match status" value="1"/>
</dbReference>